<dbReference type="EMBL" id="KB932201">
    <property type="protein sequence ID" value="KCV73466.1"/>
    <property type="molecule type" value="Genomic_DNA"/>
</dbReference>
<gene>
    <name evidence="3" type="ORF">H696_01005</name>
</gene>
<keyword evidence="4" id="KW-1185">Reference proteome</keyword>
<feature type="region of interest" description="Disordered" evidence="1">
    <location>
        <begin position="1"/>
        <end position="48"/>
    </location>
</feature>
<name>A0A058ZHP2_FONAL</name>
<organism evidence="3">
    <name type="scientific">Fonticula alba</name>
    <name type="common">Slime mold</name>
    <dbReference type="NCBI Taxonomy" id="691883"/>
    <lineage>
        <taxon>Eukaryota</taxon>
        <taxon>Rotosphaerida</taxon>
        <taxon>Fonticulaceae</taxon>
        <taxon>Fonticula</taxon>
    </lineage>
</organism>
<evidence type="ECO:0000313" key="4">
    <source>
        <dbReference type="Proteomes" id="UP000030693"/>
    </source>
</evidence>
<reference evidence="3" key="1">
    <citation type="submission" date="2013-04" db="EMBL/GenBank/DDBJ databases">
        <title>The Genome Sequence of Fonticula alba ATCC 38817.</title>
        <authorList>
            <consortium name="The Broad Institute Genomics Platform"/>
            <person name="Russ C."/>
            <person name="Cuomo C."/>
            <person name="Burger G."/>
            <person name="Gray M.W."/>
            <person name="Holland P.W.H."/>
            <person name="King N."/>
            <person name="Lang F.B.F."/>
            <person name="Roger A.J."/>
            <person name="Ruiz-Trillo I."/>
            <person name="Brown M."/>
            <person name="Walker B."/>
            <person name="Young S."/>
            <person name="Zeng Q."/>
            <person name="Gargeya S."/>
            <person name="Fitzgerald M."/>
            <person name="Haas B."/>
            <person name="Abouelleil A."/>
            <person name="Allen A.W."/>
            <person name="Alvarado L."/>
            <person name="Arachchi H.M."/>
            <person name="Berlin A.M."/>
            <person name="Chapman S.B."/>
            <person name="Gainer-Dewar J."/>
            <person name="Goldberg J."/>
            <person name="Griggs A."/>
            <person name="Gujja S."/>
            <person name="Hansen M."/>
            <person name="Howarth C."/>
            <person name="Imamovic A."/>
            <person name="Ireland A."/>
            <person name="Larimer J."/>
            <person name="McCowan C."/>
            <person name="Murphy C."/>
            <person name="Pearson M."/>
            <person name="Poon T.W."/>
            <person name="Priest M."/>
            <person name="Roberts A."/>
            <person name="Saif S."/>
            <person name="Shea T."/>
            <person name="Sisk P."/>
            <person name="Sykes S."/>
            <person name="Wortman J."/>
            <person name="Nusbaum C."/>
            <person name="Birren B."/>
        </authorList>
    </citation>
    <scope>NUCLEOTIDE SEQUENCE [LARGE SCALE GENOMIC DNA]</scope>
    <source>
        <strain evidence="3">ATCC 38817</strain>
    </source>
</reference>
<dbReference type="GeneID" id="20525730"/>
<sequence>MRGGRRAGGGGGMSSGSRGTTSSSSSSGSSYRRRQTYSSGGSSSSSSDSCCCPPEASHNLFCFVFFCFCITDIFHRPDFVHRHRRICVAAFWIGLLLTPVAMSVCLSTVPLYTSRSWSFQPSGTFKTSVHPFFYEEVSPLSGSSVETYLIPASEGPVKRVSQLTGDMVSEMKSPSSQYYRAMEVYLPAGSELVSVLSGDVPCPLDYIIIRGDSNFEDWASGYKVPEEFHGIVLPNQPLLHVLLTGTSDTFFFVVFNDSNYPCPKPPLFMQLSLNAPAYRLPPSHRLTRGQAAPVPADHRGKASIIFHTPHELKYHDVQVKYSKRPGSLGLVLGLGISLPFVLGLIVMFISWVVYRVEARRNWRHIGGHTWVRLDGGAGKVATEPLLAGGSAPMTSEPSDDISSASKVAKTPKPVFLDGPRAPAESRRFSTSSADPIPTWVFGGEESTSASASSSSLALSEAGYDSELTSSVVTPFRPADDLHLAHVAPYQAMDNVPLEQVMREAPPSYSATVLPSSTDGWSKY</sequence>
<accession>A0A058ZHP2</accession>
<proteinExistence type="predicted"/>
<feature type="compositionally biased region" description="Low complexity" evidence="1">
    <location>
        <begin position="15"/>
        <end position="48"/>
    </location>
</feature>
<keyword evidence="2" id="KW-0472">Membrane</keyword>
<dbReference type="AlphaFoldDB" id="A0A058ZHP2"/>
<keyword evidence="2" id="KW-0812">Transmembrane</keyword>
<evidence type="ECO:0000313" key="3">
    <source>
        <dbReference type="EMBL" id="KCV73466.1"/>
    </source>
</evidence>
<dbReference type="Proteomes" id="UP000030693">
    <property type="component" value="Unassembled WGS sequence"/>
</dbReference>
<keyword evidence="2" id="KW-1133">Transmembrane helix</keyword>
<feature type="transmembrane region" description="Helical" evidence="2">
    <location>
        <begin position="86"/>
        <end position="112"/>
    </location>
</feature>
<evidence type="ECO:0000256" key="1">
    <source>
        <dbReference type="SAM" id="MobiDB-lite"/>
    </source>
</evidence>
<evidence type="ECO:0000256" key="2">
    <source>
        <dbReference type="SAM" id="Phobius"/>
    </source>
</evidence>
<dbReference type="RefSeq" id="XP_009493167.1">
    <property type="nucleotide sequence ID" value="XM_009494892.1"/>
</dbReference>
<protein>
    <submittedName>
        <fullName evidence="3">Uncharacterized protein</fullName>
    </submittedName>
</protein>
<feature type="compositionally biased region" description="Gly residues" evidence="1">
    <location>
        <begin position="1"/>
        <end position="14"/>
    </location>
</feature>
<feature type="transmembrane region" description="Helical" evidence="2">
    <location>
        <begin position="328"/>
        <end position="354"/>
    </location>
</feature>